<dbReference type="Pfam" id="PF00126">
    <property type="entry name" value="HTH_1"/>
    <property type="match status" value="1"/>
</dbReference>
<dbReference type="RefSeq" id="WP_118921339.1">
    <property type="nucleotide sequence ID" value="NZ_QWEG01000008.1"/>
</dbReference>
<proteinExistence type="inferred from homology"/>
<dbReference type="FunFam" id="1.10.10.10:FF:000001">
    <property type="entry name" value="LysR family transcriptional regulator"/>
    <property type="match status" value="1"/>
</dbReference>
<dbReference type="PRINTS" id="PR00039">
    <property type="entry name" value="HTHLYSR"/>
</dbReference>
<protein>
    <submittedName>
        <fullName evidence="6">LysR family transcriptional regulator</fullName>
    </submittedName>
</protein>
<dbReference type="PROSITE" id="PS50931">
    <property type="entry name" value="HTH_LYSR"/>
    <property type="match status" value="1"/>
</dbReference>
<evidence type="ECO:0000259" key="5">
    <source>
        <dbReference type="PROSITE" id="PS50931"/>
    </source>
</evidence>
<dbReference type="GO" id="GO:0003700">
    <property type="term" value="F:DNA-binding transcription factor activity"/>
    <property type="evidence" value="ECO:0007669"/>
    <property type="project" value="InterPro"/>
</dbReference>
<dbReference type="InterPro" id="IPR036390">
    <property type="entry name" value="WH_DNA-bd_sf"/>
</dbReference>
<accession>A0A417YST3</accession>
<dbReference type="PANTHER" id="PTHR30419">
    <property type="entry name" value="HTH-TYPE TRANSCRIPTIONAL REGULATOR YBHD"/>
    <property type="match status" value="1"/>
</dbReference>
<dbReference type="OrthoDB" id="9803735at2"/>
<dbReference type="GO" id="GO:0003677">
    <property type="term" value="F:DNA binding"/>
    <property type="evidence" value="ECO:0007669"/>
    <property type="project" value="UniProtKB-KW"/>
</dbReference>
<dbReference type="Gene3D" id="3.40.190.290">
    <property type="match status" value="1"/>
</dbReference>
<organism evidence="6 7">
    <name type="scientific">Neobacillus notoginsengisoli</name>
    <dbReference type="NCBI Taxonomy" id="1578198"/>
    <lineage>
        <taxon>Bacteria</taxon>
        <taxon>Bacillati</taxon>
        <taxon>Bacillota</taxon>
        <taxon>Bacilli</taxon>
        <taxon>Bacillales</taxon>
        <taxon>Bacillaceae</taxon>
        <taxon>Neobacillus</taxon>
    </lineage>
</organism>
<evidence type="ECO:0000256" key="1">
    <source>
        <dbReference type="ARBA" id="ARBA00009437"/>
    </source>
</evidence>
<dbReference type="InterPro" id="IPR036388">
    <property type="entry name" value="WH-like_DNA-bd_sf"/>
</dbReference>
<keyword evidence="3" id="KW-0238">DNA-binding</keyword>
<keyword evidence="4" id="KW-0804">Transcription</keyword>
<evidence type="ECO:0000256" key="2">
    <source>
        <dbReference type="ARBA" id="ARBA00023015"/>
    </source>
</evidence>
<dbReference type="CDD" id="cd05466">
    <property type="entry name" value="PBP2_LTTR_substrate"/>
    <property type="match status" value="1"/>
</dbReference>
<evidence type="ECO:0000313" key="6">
    <source>
        <dbReference type="EMBL" id="RHW39006.1"/>
    </source>
</evidence>
<dbReference type="InterPro" id="IPR005119">
    <property type="entry name" value="LysR_subst-bd"/>
</dbReference>
<evidence type="ECO:0000313" key="7">
    <source>
        <dbReference type="Proteomes" id="UP000284416"/>
    </source>
</evidence>
<dbReference type="AlphaFoldDB" id="A0A417YST3"/>
<dbReference type="SUPFAM" id="SSF46785">
    <property type="entry name" value="Winged helix' DNA-binding domain"/>
    <property type="match status" value="1"/>
</dbReference>
<dbReference type="PANTHER" id="PTHR30419:SF8">
    <property type="entry name" value="NITROGEN ASSIMILATION TRANSCRIPTIONAL ACTIVATOR-RELATED"/>
    <property type="match status" value="1"/>
</dbReference>
<evidence type="ECO:0000256" key="3">
    <source>
        <dbReference type="ARBA" id="ARBA00023125"/>
    </source>
</evidence>
<comment type="caution">
    <text evidence="6">The sequence shown here is derived from an EMBL/GenBank/DDBJ whole genome shotgun (WGS) entry which is preliminary data.</text>
</comment>
<dbReference type="Pfam" id="PF03466">
    <property type="entry name" value="LysR_substrate"/>
    <property type="match status" value="1"/>
</dbReference>
<gene>
    <name evidence="6" type="ORF">D1B31_13660</name>
</gene>
<dbReference type="InterPro" id="IPR050950">
    <property type="entry name" value="HTH-type_LysR_regulators"/>
</dbReference>
<evidence type="ECO:0000256" key="4">
    <source>
        <dbReference type="ARBA" id="ARBA00023163"/>
    </source>
</evidence>
<reference evidence="6 7" key="1">
    <citation type="journal article" date="2017" name="Int. J. Syst. Evol. Microbiol.">
        <title>Bacillus notoginsengisoli sp. nov., a novel bacterium isolated from the rhizosphere of Panax notoginseng.</title>
        <authorList>
            <person name="Zhang M.Y."/>
            <person name="Cheng J."/>
            <person name="Cai Y."/>
            <person name="Zhang T.Y."/>
            <person name="Wu Y.Y."/>
            <person name="Manikprabhu D."/>
            <person name="Li W.J."/>
            <person name="Zhang Y.X."/>
        </authorList>
    </citation>
    <scope>NUCLEOTIDE SEQUENCE [LARGE SCALE GENOMIC DNA]</scope>
    <source>
        <strain evidence="6 7">JCM 30743</strain>
    </source>
</reference>
<dbReference type="Gene3D" id="1.10.10.10">
    <property type="entry name" value="Winged helix-like DNA-binding domain superfamily/Winged helix DNA-binding domain"/>
    <property type="match status" value="1"/>
</dbReference>
<keyword evidence="2" id="KW-0805">Transcription regulation</keyword>
<dbReference type="Proteomes" id="UP000284416">
    <property type="component" value="Unassembled WGS sequence"/>
</dbReference>
<sequence>MDLRKLHYFITVAQEKNYSRAAKILHISQPSLSNAIIKLEEETGCQLLERNTRGLELTETGSIFYMRSVELLTKFNNMLKELEEMKQIGSGTISVGMIESAKFWFPKVINRFKADYANVHFRFNEILGQEKVIESLKQFDVHFTITNQPIKNEQIILTPIYNEKLVLVTRADDKLALRNSITLHDLQEKELIISAAGFQTRKDVLTAFKKENATPNIFYEIERFETACSLVEQGLGITIIPESYVKYSANPSLKAHSIESEHLERTVYLAYLKGRYLSPAVHRLFEEIKIFFKNNQVG</sequence>
<dbReference type="SUPFAM" id="SSF53850">
    <property type="entry name" value="Periplasmic binding protein-like II"/>
    <property type="match status" value="1"/>
</dbReference>
<dbReference type="InterPro" id="IPR000847">
    <property type="entry name" value="LysR_HTH_N"/>
</dbReference>
<feature type="domain" description="HTH lysR-type" evidence="5">
    <location>
        <begin position="1"/>
        <end position="58"/>
    </location>
</feature>
<dbReference type="EMBL" id="QWEG01000008">
    <property type="protein sequence ID" value="RHW39006.1"/>
    <property type="molecule type" value="Genomic_DNA"/>
</dbReference>
<comment type="similarity">
    <text evidence="1">Belongs to the LysR transcriptional regulatory family.</text>
</comment>
<name>A0A417YST3_9BACI</name>
<keyword evidence="7" id="KW-1185">Reference proteome</keyword>
<dbReference type="GO" id="GO:0005829">
    <property type="term" value="C:cytosol"/>
    <property type="evidence" value="ECO:0007669"/>
    <property type="project" value="TreeGrafter"/>
</dbReference>